<organism evidence="2 3">
    <name type="scientific">Hymenobacter nivis</name>
    <dbReference type="NCBI Taxonomy" id="1850093"/>
    <lineage>
        <taxon>Bacteria</taxon>
        <taxon>Pseudomonadati</taxon>
        <taxon>Bacteroidota</taxon>
        <taxon>Cytophagia</taxon>
        <taxon>Cytophagales</taxon>
        <taxon>Hymenobacteraceae</taxon>
        <taxon>Hymenobacter</taxon>
    </lineage>
</organism>
<evidence type="ECO:0000313" key="3">
    <source>
        <dbReference type="Proteomes" id="UP000317646"/>
    </source>
</evidence>
<feature type="compositionally biased region" description="Basic and acidic residues" evidence="1">
    <location>
        <begin position="176"/>
        <end position="187"/>
    </location>
</feature>
<evidence type="ECO:0000256" key="1">
    <source>
        <dbReference type="SAM" id="MobiDB-lite"/>
    </source>
</evidence>
<protein>
    <submittedName>
        <fullName evidence="2">J domain-containing protein</fullName>
    </submittedName>
</protein>
<gene>
    <name evidence="2" type="ORF">EAH73_08620</name>
</gene>
<dbReference type="EMBL" id="RCYZ01000003">
    <property type="protein sequence ID" value="TPG66462.1"/>
    <property type="molecule type" value="Genomic_DNA"/>
</dbReference>
<reference evidence="2 3" key="1">
    <citation type="journal article" date="2019" name="Environ. Microbiol.">
        <title>Species interactions and distinct microbial communities in high Arctic permafrost affected cryosols are associated with the CH4 and CO2 gas fluxes.</title>
        <authorList>
            <person name="Altshuler I."/>
            <person name="Hamel J."/>
            <person name="Turney S."/>
            <person name="Magnuson E."/>
            <person name="Levesque R."/>
            <person name="Greer C."/>
            <person name="Whyte L.G."/>
        </authorList>
    </citation>
    <scope>NUCLEOTIDE SEQUENCE [LARGE SCALE GENOMIC DNA]</scope>
    <source>
        <strain evidence="2 3">S9.2P</strain>
    </source>
</reference>
<keyword evidence="3" id="KW-1185">Reference proteome</keyword>
<dbReference type="AlphaFoldDB" id="A0A502GYE7"/>
<sequence>MYPLPLPAMKKIAPSASPLPAPVRVPRTPVITEACARLAVAQSEACAPSSIAQSAFRRALLVLEGLRAQLAAAQEARAAARQRYWQQVGPAAAAVVAARRALYVPLEGALLTPYFSRLEETQIVQFIVGNAGALIERFGEDEAAIMARYVPARRAAPPAEAAPGGPGAPADAAAAARERAAQAREQARAERLAQATTLAARADQQRLQTSAKTVYRQLARTHHPDLERDPAQQRIKTELMQEITAAYETGDLYALLQLMADSAHTDAADADVLIAYTQALHRQQIDLRNQLNALQNGPDGLGTSTGKKRELELRQIKRDLRAEADYVQQVARQLHETAGLREILRELAAEGLDTV</sequence>
<feature type="region of interest" description="Disordered" evidence="1">
    <location>
        <begin position="157"/>
        <end position="187"/>
    </location>
</feature>
<evidence type="ECO:0000313" key="2">
    <source>
        <dbReference type="EMBL" id="TPG66462.1"/>
    </source>
</evidence>
<dbReference type="SUPFAM" id="SSF46565">
    <property type="entry name" value="Chaperone J-domain"/>
    <property type="match status" value="1"/>
</dbReference>
<dbReference type="InterPro" id="IPR036869">
    <property type="entry name" value="J_dom_sf"/>
</dbReference>
<dbReference type="Gene3D" id="1.10.287.110">
    <property type="entry name" value="DnaJ domain"/>
    <property type="match status" value="1"/>
</dbReference>
<comment type="caution">
    <text evidence="2">The sequence shown here is derived from an EMBL/GenBank/DDBJ whole genome shotgun (WGS) entry which is preliminary data.</text>
</comment>
<dbReference type="InterPro" id="IPR001623">
    <property type="entry name" value="DnaJ_domain"/>
</dbReference>
<dbReference type="Proteomes" id="UP000317646">
    <property type="component" value="Unassembled WGS sequence"/>
</dbReference>
<feature type="compositionally biased region" description="Low complexity" evidence="1">
    <location>
        <begin position="157"/>
        <end position="175"/>
    </location>
</feature>
<proteinExistence type="predicted"/>
<accession>A0A502GYE7</accession>
<name>A0A502GYE7_9BACT</name>
<dbReference type="CDD" id="cd06257">
    <property type="entry name" value="DnaJ"/>
    <property type="match status" value="1"/>
</dbReference>